<dbReference type="EMBL" id="KK735000">
    <property type="protein sequence ID" value="KFR11805.1"/>
    <property type="molecule type" value="Genomic_DNA"/>
</dbReference>
<accession>A0A091W9N8</accession>
<dbReference type="PhylomeDB" id="A0A091W9N8"/>
<protein>
    <submittedName>
        <fullName evidence="1">Uncharacterized protein</fullName>
    </submittedName>
</protein>
<organism evidence="1 2">
    <name type="scientific">Opisthocomus hoazin</name>
    <name type="common">Hoatzin</name>
    <name type="synonym">Phasianus hoazin</name>
    <dbReference type="NCBI Taxonomy" id="30419"/>
    <lineage>
        <taxon>Eukaryota</taxon>
        <taxon>Metazoa</taxon>
        <taxon>Chordata</taxon>
        <taxon>Craniata</taxon>
        <taxon>Vertebrata</taxon>
        <taxon>Euteleostomi</taxon>
        <taxon>Archelosauria</taxon>
        <taxon>Archosauria</taxon>
        <taxon>Dinosauria</taxon>
        <taxon>Saurischia</taxon>
        <taxon>Theropoda</taxon>
        <taxon>Coelurosauria</taxon>
        <taxon>Aves</taxon>
        <taxon>Neognathae</taxon>
        <taxon>Neoaves</taxon>
        <taxon>Opisthocomiformes</taxon>
        <taxon>Opisthocomidae</taxon>
        <taxon>Opisthocomus</taxon>
    </lineage>
</organism>
<evidence type="ECO:0000313" key="1">
    <source>
        <dbReference type="EMBL" id="KFR11805.1"/>
    </source>
</evidence>
<keyword evidence="2" id="KW-1185">Reference proteome</keyword>
<gene>
    <name evidence="1" type="ORF">N306_09417</name>
</gene>
<proteinExistence type="predicted"/>
<sequence length="78" mass="8865">MKSKQLLHHPHPTRIKIVRCLQGMVTLPCCLVQRLYKITISISHGTFCLLKSPVSAIYVHLRPLTLVLCCMLQSQVLL</sequence>
<dbReference type="AlphaFoldDB" id="A0A091W9N8"/>
<dbReference type="Proteomes" id="UP000053605">
    <property type="component" value="Unassembled WGS sequence"/>
</dbReference>
<evidence type="ECO:0000313" key="2">
    <source>
        <dbReference type="Proteomes" id="UP000053605"/>
    </source>
</evidence>
<name>A0A091W9N8_OPIHO</name>
<feature type="non-terminal residue" evidence="1">
    <location>
        <position position="78"/>
    </location>
</feature>
<reference evidence="1 2" key="1">
    <citation type="submission" date="2014-04" db="EMBL/GenBank/DDBJ databases">
        <title>Genome evolution of avian class.</title>
        <authorList>
            <person name="Zhang G."/>
            <person name="Li C."/>
        </authorList>
    </citation>
    <scope>NUCLEOTIDE SEQUENCE [LARGE SCALE GENOMIC DNA]</scope>
    <source>
        <strain evidence="1">BGI_N306</strain>
    </source>
</reference>